<name>A0A0D9QHA0_PLAFR</name>
<evidence type="ECO:0000313" key="2">
    <source>
        <dbReference type="EMBL" id="KJP85076.1"/>
    </source>
</evidence>
<feature type="compositionally biased region" description="Polar residues" evidence="1">
    <location>
        <begin position="1"/>
        <end position="20"/>
    </location>
</feature>
<evidence type="ECO:0000256" key="1">
    <source>
        <dbReference type="SAM" id="MobiDB-lite"/>
    </source>
</evidence>
<dbReference type="Proteomes" id="UP000054561">
    <property type="component" value="Unassembled WGS sequence"/>
</dbReference>
<evidence type="ECO:0008006" key="4">
    <source>
        <dbReference type="Google" id="ProtNLM"/>
    </source>
</evidence>
<dbReference type="VEuPathDB" id="PlasmoDB:AK88_05298"/>
<dbReference type="AlphaFoldDB" id="A0A0D9QHA0"/>
<keyword evidence="3" id="KW-1185">Reference proteome</keyword>
<dbReference type="GeneID" id="24270612"/>
<dbReference type="RefSeq" id="XP_012338323.1">
    <property type="nucleotide sequence ID" value="XM_012482900.1"/>
</dbReference>
<dbReference type="EMBL" id="KQ001754">
    <property type="protein sequence ID" value="KJP85076.1"/>
    <property type="molecule type" value="Genomic_DNA"/>
</dbReference>
<evidence type="ECO:0000313" key="3">
    <source>
        <dbReference type="Proteomes" id="UP000054561"/>
    </source>
</evidence>
<reference evidence="2 3" key="1">
    <citation type="submission" date="2014-03" db="EMBL/GenBank/DDBJ databases">
        <title>The Genome Sequence of Plasmodium fragile nilgiri.</title>
        <authorList>
            <consortium name="The Broad Institute Genomics Platform"/>
            <consortium name="The Broad Institute Genome Sequencing Center for Infectious Disease"/>
            <person name="Neafsey D."/>
            <person name="Duraisingh M."/>
            <person name="Young S.K."/>
            <person name="Zeng Q."/>
            <person name="Gargeya S."/>
            <person name="Abouelleil A."/>
            <person name="Alvarado L."/>
            <person name="Chapman S.B."/>
            <person name="Gainer-Dewar J."/>
            <person name="Goldberg J."/>
            <person name="Griggs A."/>
            <person name="Gujja S."/>
            <person name="Hansen M."/>
            <person name="Howarth C."/>
            <person name="Imamovic A."/>
            <person name="Larimer J."/>
            <person name="Pearson M."/>
            <person name="Poon T.W."/>
            <person name="Priest M."/>
            <person name="Roberts A."/>
            <person name="Saif S."/>
            <person name="Shea T."/>
            <person name="Sykes S."/>
            <person name="Wortman J."/>
            <person name="Nusbaum C."/>
            <person name="Birren B."/>
        </authorList>
    </citation>
    <scope>NUCLEOTIDE SEQUENCE [LARGE SCALE GENOMIC DNA]</scope>
    <source>
        <strain evidence="3">nilgiri</strain>
    </source>
</reference>
<gene>
    <name evidence="2" type="ORF">AK88_05298</name>
</gene>
<sequence>MNLHSLQSYIHTPTPQSQTHPHVRILSPKSQTYPHVKQSQTDTHVLILSPTSHNHQAPPDITDIPTHDIVTDIPTCEDPKPEIRDIPTRDAVRDRPSCDAVTDRHTCNDLTDSPTCDTVTHTTTSEDPKPDITDIPTYSPTCDTVTHIPTCEDPKPEITQPPGSEMKKDAWKQWVAQLHRQMSVFSEEEWFQHLLHHVEEATVPEKGEVPGVEKGIEVEQVLAAEHILRVRDVPRHKPLHEQYYQQKHLISKLWMLLLASVIEECEIESSMQEKELYVDDLLAKL</sequence>
<protein>
    <recommendedName>
        <fullName evidence="4">Schizont-infected cell agglutination C-terminal domain-containing protein</fullName>
    </recommendedName>
</protein>
<proteinExistence type="predicted"/>
<dbReference type="OrthoDB" id="383264at2759"/>
<feature type="region of interest" description="Disordered" evidence="1">
    <location>
        <begin position="1"/>
        <end position="22"/>
    </location>
</feature>
<accession>A0A0D9QHA0</accession>
<organism evidence="2 3">
    <name type="scientific">Plasmodium fragile</name>
    <dbReference type="NCBI Taxonomy" id="5857"/>
    <lineage>
        <taxon>Eukaryota</taxon>
        <taxon>Sar</taxon>
        <taxon>Alveolata</taxon>
        <taxon>Apicomplexa</taxon>
        <taxon>Aconoidasida</taxon>
        <taxon>Haemosporida</taxon>
        <taxon>Plasmodiidae</taxon>
        <taxon>Plasmodium</taxon>
        <taxon>Plasmodium (Plasmodium)</taxon>
    </lineage>
</organism>